<keyword evidence="8" id="KW-1185">Reference proteome</keyword>
<name>A0AAV2Z435_9STRA</name>
<dbReference type="InterPro" id="IPR035897">
    <property type="entry name" value="Toll_tir_struct_dom_sf"/>
</dbReference>
<dbReference type="PRINTS" id="PR01415">
    <property type="entry name" value="ANKYRIN"/>
</dbReference>
<dbReference type="PANTHER" id="PTHR24198:SF165">
    <property type="entry name" value="ANKYRIN REPEAT-CONTAINING PROTEIN-RELATED"/>
    <property type="match status" value="1"/>
</dbReference>
<feature type="repeat" description="ANK" evidence="3">
    <location>
        <begin position="656"/>
        <end position="688"/>
    </location>
</feature>
<feature type="repeat" description="ANK" evidence="3">
    <location>
        <begin position="729"/>
        <end position="761"/>
    </location>
</feature>
<dbReference type="AlphaFoldDB" id="A0AAV2Z435"/>
<feature type="repeat" description="ANK" evidence="3">
    <location>
        <begin position="485"/>
        <end position="513"/>
    </location>
</feature>
<feature type="region of interest" description="Disordered" evidence="4">
    <location>
        <begin position="1"/>
        <end position="39"/>
    </location>
</feature>
<dbReference type="SMART" id="SM00248">
    <property type="entry name" value="ANK"/>
    <property type="match status" value="6"/>
</dbReference>
<feature type="compositionally biased region" description="Low complexity" evidence="4">
    <location>
        <begin position="1046"/>
        <end position="1060"/>
    </location>
</feature>
<dbReference type="InterPro" id="IPR002110">
    <property type="entry name" value="Ankyrin_rpt"/>
</dbReference>
<evidence type="ECO:0000313" key="8">
    <source>
        <dbReference type="Proteomes" id="UP001146120"/>
    </source>
</evidence>
<feature type="domain" description="TIR" evidence="6">
    <location>
        <begin position="788"/>
        <end position="882"/>
    </location>
</feature>
<gene>
    <name evidence="7" type="ORF">N0F65_001514</name>
</gene>
<feature type="transmembrane region" description="Helical" evidence="5">
    <location>
        <begin position="166"/>
        <end position="187"/>
    </location>
</feature>
<evidence type="ECO:0000256" key="3">
    <source>
        <dbReference type="PROSITE-ProRule" id="PRU00023"/>
    </source>
</evidence>
<evidence type="ECO:0000256" key="5">
    <source>
        <dbReference type="SAM" id="Phobius"/>
    </source>
</evidence>
<dbReference type="Pfam" id="PF12796">
    <property type="entry name" value="Ank_2"/>
    <property type="match status" value="1"/>
</dbReference>
<feature type="repeat" description="ANK" evidence="3">
    <location>
        <begin position="623"/>
        <end position="655"/>
    </location>
</feature>
<dbReference type="PROSITE" id="PS50088">
    <property type="entry name" value="ANK_REPEAT"/>
    <property type="match status" value="5"/>
</dbReference>
<keyword evidence="1" id="KW-0677">Repeat</keyword>
<feature type="region of interest" description="Disordered" evidence="4">
    <location>
        <begin position="79"/>
        <end position="103"/>
    </location>
</feature>
<dbReference type="PANTHER" id="PTHR24198">
    <property type="entry name" value="ANKYRIN REPEAT AND PROTEIN KINASE DOMAIN-CONTAINING PROTEIN"/>
    <property type="match status" value="1"/>
</dbReference>
<feature type="transmembrane region" description="Helical" evidence="5">
    <location>
        <begin position="255"/>
        <end position="279"/>
    </location>
</feature>
<sequence length="1135" mass="126298">MPRSDDSDSDSDDGLPHSLTNVPVLGELPSDALGRRTGWSPRQMHMSTFDAAPDLLGGPFAFSGDFTRVAMATPSNREPLTVTVDSGSKHESPMVGPAQGFNLSPLRQTSTGELERDASVLMQKTTKGGRPAKPPMLTRAMACLCPQVSMRARLLRWYGRVRNSYFAFWLVVCSLIVTVLEVFALIIAKRAQALIEKDRHELEAAVSYCGDVVLPMEATFVFASPNILLLLPVVYPSKTLQLFQVRDKRLVRRPYLQVCEAIVITQVCYILYAACFILLRLPSIISCHKEYSWATFSIMYSQLVVVLVIWWQNTVFCRFLSHLKLQTDCWHDNTHTSSLSDRTRKMLATPCRSAKSRAKHEFRKQVYRAVAREDYTETERLLTQALNDHGVEWLRNLYKEPTLWLYAFAKSKKNPLHIAAMRGNLPIVKLLVERGELDPNALDKVWRVNLNLGLLFKICTRLLIRTQDASGSPLRSLLCTVLVPPLYTAVAAGHVHVVKYLIKKQADVNKLSRASFYDSSSVVPPIFMADDPQVLRLLMTKGANYLHVVRTLSDGDTTMVTPLQRAAFTMRTALTEHLLVCGGDVALTPLHEAAGRDDGRRVKAILSRGVHVDTLGERVEGVHKRTPLHWAAIIGAKTAAQILLDHGANPNAVDRKGRTPLHWAARNNHVEVVQLLLQRGAKADAVDDDDYPVVCFAAEAERNSVSTGSKLFGLLVKKGAALDARVPETMDTPLHIALQHENRKTALALIKCGANMMVTNSAGKRAVDCTTSTKFQFDMKKEAGSRDVMISYTHTHFEFAQLVRNHIESTHKLTCWMDTMDPSGIGGGAVWREEIARGIHNCSLVVSIICDGYWKSEWCMKELALAKLIRKPAIALVVEGTTNMTILDSLIPAAKRFTFNDFIKGRRTEGRKVLFDVDEAKFEARMTTIMPLLRSTMQAERHVEDEKKSDVTPTPSVTMETLDEELVRPTLPAPPSEAKKHRPNVLICSSATTSSVGERILRDVGRFGYKGHFFTAASPMEDILKCLDGCRFIVALFEPETPPPVSTTSTISTTSTSDTPPGLPSAVLTEVLREAKGRVPSKRVLPRNLLDYSKMYSLSRSELFYVVEGVGVARSVERVTSQIHQIINAIRNSTV</sequence>
<evidence type="ECO:0000256" key="1">
    <source>
        <dbReference type="ARBA" id="ARBA00022737"/>
    </source>
</evidence>
<keyword evidence="5" id="KW-0472">Membrane</keyword>
<dbReference type="InterPro" id="IPR036770">
    <property type="entry name" value="Ankyrin_rpt-contain_sf"/>
</dbReference>
<feature type="transmembrane region" description="Helical" evidence="5">
    <location>
        <begin position="291"/>
        <end position="311"/>
    </location>
</feature>
<keyword evidence="5" id="KW-1133">Transmembrane helix</keyword>
<keyword evidence="2 3" id="KW-0040">ANK repeat</keyword>
<keyword evidence="5" id="KW-0812">Transmembrane</keyword>
<dbReference type="Pfam" id="PF00023">
    <property type="entry name" value="Ank"/>
    <property type="match status" value="3"/>
</dbReference>
<dbReference type="InterPro" id="IPR000157">
    <property type="entry name" value="TIR_dom"/>
</dbReference>
<feature type="region of interest" description="Disordered" evidence="4">
    <location>
        <begin position="1043"/>
        <end position="1063"/>
    </location>
</feature>
<comment type="caution">
    <text evidence="7">The sequence shown here is derived from an EMBL/GenBank/DDBJ whole genome shotgun (WGS) entry which is preliminary data.</text>
</comment>
<dbReference type="Gene3D" id="3.40.50.10140">
    <property type="entry name" value="Toll/interleukin-1 receptor homology (TIR) domain"/>
    <property type="match status" value="1"/>
</dbReference>
<dbReference type="Proteomes" id="UP001146120">
    <property type="component" value="Unassembled WGS sequence"/>
</dbReference>
<evidence type="ECO:0000259" key="6">
    <source>
        <dbReference type="Pfam" id="PF13676"/>
    </source>
</evidence>
<accession>A0AAV2Z435</accession>
<dbReference type="SUPFAM" id="SSF52200">
    <property type="entry name" value="Toll/Interleukin receptor TIR domain"/>
    <property type="match status" value="1"/>
</dbReference>
<evidence type="ECO:0000313" key="7">
    <source>
        <dbReference type="EMBL" id="DBA00319.1"/>
    </source>
</evidence>
<feature type="repeat" description="ANK" evidence="3">
    <location>
        <begin position="411"/>
        <end position="435"/>
    </location>
</feature>
<organism evidence="7 8">
    <name type="scientific">Lagenidium giganteum</name>
    <dbReference type="NCBI Taxonomy" id="4803"/>
    <lineage>
        <taxon>Eukaryota</taxon>
        <taxon>Sar</taxon>
        <taxon>Stramenopiles</taxon>
        <taxon>Oomycota</taxon>
        <taxon>Peronosporomycetes</taxon>
        <taxon>Pythiales</taxon>
        <taxon>Pythiaceae</taxon>
    </lineage>
</organism>
<dbReference type="Pfam" id="PF13676">
    <property type="entry name" value="TIR_2"/>
    <property type="match status" value="1"/>
</dbReference>
<dbReference type="GO" id="GO:0007165">
    <property type="term" value="P:signal transduction"/>
    <property type="evidence" value="ECO:0007669"/>
    <property type="project" value="InterPro"/>
</dbReference>
<reference evidence="7" key="2">
    <citation type="journal article" date="2023" name="Microbiol Resour">
        <title>Decontamination and Annotation of the Draft Genome Sequence of the Oomycete Lagenidium giganteum ARSEF 373.</title>
        <authorList>
            <person name="Morgan W.R."/>
            <person name="Tartar A."/>
        </authorList>
    </citation>
    <scope>NUCLEOTIDE SEQUENCE</scope>
    <source>
        <strain evidence="7">ARSEF 373</strain>
    </source>
</reference>
<evidence type="ECO:0000256" key="4">
    <source>
        <dbReference type="SAM" id="MobiDB-lite"/>
    </source>
</evidence>
<dbReference type="Gene3D" id="1.25.40.20">
    <property type="entry name" value="Ankyrin repeat-containing domain"/>
    <property type="match status" value="2"/>
</dbReference>
<dbReference type="SUPFAM" id="SSF48403">
    <property type="entry name" value="Ankyrin repeat"/>
    <property type="match status" value="1"/>
</dbReference>
<proteinExistence type="predicted"/>
<protein>
    <recommendedName>
        <fullName evidence="6">TIR domain-containing protein</fullName>
    </recommendedName>
</protein>
<dbReference type="EMBL" id="DAKRPA010000066">
    <property type="protein sequence ID" value="DBA00319.1"/>
    <property type="molecule type" value="Genomic_DNA"/>
</dbReference>
<reference evidence="7" key="1">
    <citation type="submission" date="2022-11" db="EMBL/GenBank/DDBJ databases">
        <authorList>
            <person name="Morgan W.R."/>
            <person name="Tartar A."/>
        </authorList>
    </citation>
    <scope>NUCLEOTIDE SEQUENCE</scope>
    <source>
        <strain evidence="7">ARSEF 373</strain>
    </source>
</reference>
<evidence type="ECO:0000256" key="2">
    <source>
        <dbReference type="ARBA" id="ARBA00023043"/>
    </source>
</evidence>
<dbReference type="PROSITE" id="PS50297">
    <property type="entry name" value="ANK_REP_REGION"/>
    <property type="match status" value="4"/>
</dbReference>